<dbReference type="EMBL" id="LR796923">
    <property type="protein sequence ID" value="CAB4175217.1"/>
    <property type="molecule type" value="Genomic_DNA"/>
</dbReference>
<dbReference type="Pfam" id="PF26096">
    <property type="entry name" value="DUF8033"/>
    <property type="match status" value="1"/>
</dbReference>
<name>A0A6J5PWZ3_9CAUD</name>
<feature type="domain" description="DUF8033" evidence="1">
    <location>
        <begin position="16"/>
        <end position="50"/>
    </location>
</feature>
<protein>
    <recommendedName>
        <fullName evidence="1">DUF8033 domain-containing protein</fullName>
    </recommendedName>
</protein>
<dbReference type="InterPro" id="IPR058346">
    <property type="entry name" value="DUF8033"/>
</dbReference>
<reference evidence="2" key="1">
    <citation type="submission" date="2020-05" db="EMBL/GenBank/DDBJ databases">
        <authorList>
            <person name="Chiriac C."/>
            <person name="Salcher M."/>
            <person name="Ghai R."/>
            <person name="Kavagutti S V."/>
        </authorList>
    </citation>
    <scope>NUCLEOTIDE SEQUENCE</scope>
</reference>
<organism evidence="2">
    <name type="scientific">uncultured Caudovirales phage</name>
    <dbReference type="NCBI Taxonomy" id="2100421"/>
    <lineage>
        <taxon>Viruses</taxon>
        <taxon>Duplodnaviria</taxon>
        <taxon>Heunggongvirae</taxon>
        <taxon>Uroviricota</taxon>
        <taxon>Caudoviricetes</taxon>
        <taxon>Peduoviridae</taxon>
        <taxon>Maltschvirus</taxon>
        <taxon>Maltschvirus maltsch</taxon>
    </lineage>
</organism>
<sequence length="145" mass="16078">MKLKICDNLHLIDGTIISYSTTVGRVTPTGIKTNGKYSKTTTKHIRRIAGLLCIPIEYISKENQWFAWYELGAKVKYDGVISQKSTLAILSKIRETGCSLVEAAVLALSEIKGKDQVNCVDQLLKKGVDRQRIDDILALNQLGLV</sequence>
<proteinExistence type="predicted"/>
<evidence type="ECO:0000259" key="1">
    <source>
        <dbReference type="Pfam" id="PF26096"/>
    </source>
</evidence>
<gene>
    <name evidence="2" type="ORF">UFOVP972_127</name>
</gene>
<evidence type="ECO:0000313" key="2">
    <source>
        <dbReference type="EMBL" id="CAB4175217.1"/>
    </source>
</evidence>
<accession>A0A6J5PWZ3</accession>